<gene>
    <name evidence="1" type="ORF">BN970_04212</name>
</gene>
<dbReference type="AlphaFoldDB" id="A0A0U1DLK3"/>
<name>A0A0U1DLK3_9MYCO</name>
<accession>A0A0U1DLK3</accession>
<reference evidence="1 2" key="1">
    <citation type="submission" date="2015-03" db="EMBL/GenBank/DDBJ databases">
        <authorList>
            <person name="Murphy D."/>
        </authorList>
    </citation>
    <scope>NUCLEOTIDE SEQUENCE [LARGE SCALE GENOMIC DNA]</scope>
    <source>
        <strain evidence="1 2">D16</strain>
    </source>
</reference>
<evidence type="ECO:0000313" key="2">
    <source>
        <dbReference type="Proteomes" id="UP000182227"/>
    </source>
</evidence>
<organism evidence="1 2">
    <name type="scientific">Mycolicibacterium conceptionense</name>
    <dbReference type="NCBI Taxonomy" id="451644"/>
    <lineage>
        <taxon>Bacteria</taxon>
        <taxon>Bacillati</taxon>
        <taxon>Actinomycetota</taxon>
        <taxon>Actinomycetes</taxon>
        <taxon>Mycobacteriales</taxon>
        <taxon>Mycobacteriaceae</taxon>
        <taxon>Mycolicibacterium</taxon>
    </lineage>
</organism>
<dbReference type="Proteomes" id="UP000182227">
    <property type="component" value="Unassembled WGS sequence"/>
</dbReference>
<proteinExistence type="predicted"/>
<dbReference type="EMBL" id="CTEF01000003">
    <property type="protein sequence ID" value="CQD18865.1"/>
    <property type="molecule type" value="Genomic_DNA"/>
</dbReference>
<sequence length="93" mass="9986">MRDYNVDVLELVLGVTRTPAMERAGLNFEAPGMRINDPAEVAREGLDHLGAGPVHVAGGNAERAEMNSAPDRAQVVLKSDAAIRNLINQRAPQ</sequence>
<protein>
    <submittedName>
        <fullName evidence="1">Short-chain dehydrogenase/reductase SDR</fullName>
    </submittedName>
</protein>
<evidence type="ECO:0000313" key="1">
    <source>
        <dbReference type="EMBL" id="CQD18865.1"/>
    </source>
</evidence>